<name>A0A561SVT3_9PSEU</name>
<gene>
    <name evidence="5" type="ORF">FHX44_114896</name>
</gene>
<dbReference type="OrthoDB" id="3646807at2"/>
<reference evidence="5 6" key="1">
    <citation type="submission" date="2019-06" db="EMBL/GenBank/DDBJ databases">
        <title>Sequencing the genomes of 1000 actinobacteria strains.</title>
        <authorList>
            <person name="Klenk H.-P."/>
        </authorList>
    </citation>
    <scope>NUCLEOTIDE SEQUENCE [LARGE SCALE GENOMIC DNA]</scope>
    <source>
        <strain evidence="5 6">DSM 45671</strain>
    </source>
</reference>
<evidence type="ECO:0000313" key="5">
    <source>
        <dbReference type="EMBL" id="TWF78970.1"/>
    </source>
</evidence>
<keyword evidence="6" id="KW-1185">Reference proteome</keyword>
<dbReference type="RefSeq" id="WP_147257888.1">
    <property type="nucleotide sequence ID" value="NZ_VIWU01000001.1"/>
</dbReference>
<proteinExistence type="predicted"/>
<evidence type="ECO:0000313" key="6">
    <source>
        <dbReference type="Proteomes" id="UP000321261"/>
    </source>
</evidence>
<dbReference type="SUPFAM" id="SSF53756">
    <property type="entry name" value="UDP-Glycosyltransferase/glycogen phosphorylase"/>
    <property type="match status" value="1"/>
</dbReference>
<keyword evidence="2 5" id="KW-0808">Transferase</keyword>
<dbReference type="InterPro" id="IPR028098">
    <property type="entry name" value="Glyco_trans_4-like_N"/>
</dbReference>
<dbReference type="PANTHER" id="PTHR12526:SF630">
    <property type="entry name" value="GLYCOSYLTRANSFERASE"/>
    <property type="match status" value="1"/>
</dbReference>
<protein>
    <submittedName>
        <fullName evidence="5">Glycosyltransferase involved in cell wall biosynthesis</fullName>
    </submittedName>
</protein>
<evidence type="ECO:0000256" key="2">
    <source>
        <dbReference type="ARBA" id="ARBA00022679"/>
    </source>
</evidence>
<organism evidence="5 6">
    <name type="scientific">Pseudonocardia hierapolitana</name>
    <dbReference type="NCBI Taxonomy" id="1128676"/>
    <lineage>
        <taxon>Bacteria</taxon>
        <taxon>Bacillati</taxon>
        <taxon>Actinomycetota</taxon>
        <taxon>Actinomycetes</taxon>
        <taxon>Pseudonocardiales</taxon>
        <taxon>Pseudonocardiaceae</taxon>
        <taxon>Pseudonocardia</taxon>
    </lineage>
</organism>
<dbReference type="AlphaFoldDB" id="A0A561SVT3"/>
<evidence type="ECO:0000259" key="3">
    <source>
        <dbReference type="Pfam" id="PF00534"/>
    </source>
</evidence>
<feature type="domain" description="Glycosyltransferase subfamily 4-like N-terminal" evidence="4">
    <location>
        <begin position="57"/>
        <end position="219"/>
    </location>
</feature>
<dbReference type="Gene3D" id="3.40.50.2000">
    <property type="entry name" value="Glycogen Phosphorylase B"/>
    <property type="match status" value="2"/>
</dbReference>
<dbReference type="PANTHER" id="PTHR12526">
    <property type="entry name" value="GLYCOSYLTRANSFERASE"/>
    <property type="match status" value="1"/>
</dbReference>
<evidence type="ECO:0000256" key="1">
    <source>
        <dbReference type="ARBA" id="ARBA00022676"/>
    </source>
</evidence>
<evidence type="ECO:0000259" key="4">
    <source>
        <dbReference type="Pfam" id="PF13439"/>
    </source>
</evidence>
<feature type="domain" description="Glycosyl transferase family 1" evidence="3">
    <location>
        <begin position="231"/>
        <end position="395"/>
    </location>
</feature>
<dbReference type="Pfam" id="PF00534">
    <property type="entry name" value="Glycos_transf_1"/>
    <property type="match status" value="1"/>
</dbReference>
<dbReference type="GO" id="GO:0016757">
    <property type="term" value="F:glycosyltransferase activity"/>
    <property type="evidence" value="ECO:0007669"/>
    <property type="project" value="UniProtKB-KW"/>
</dbReference>
<dbReference type="Pfam" id="PF13439">
    <property type="entry name" value="Glyco_transf_4"/>
    <property type="match status" value="1"/>
</dbReference>
<accession>A0A561SVT3</accession>
<dbReference type="Proteomes" id="UP000321261">
    <property type="component" value="Unassembled WGS sequence"/>
</dbReference>
<sequence length="420" mass="45833">MSLLRRKVRRRGPLRLLFVGPDLRPGEARRTLFGTAGRERPARPIRLTIVQDKLTAGGVEILLLDLCARIDRSLVEPHLICLRRAGEMGADFEAAGVPVENLGRRGRFDPTTLVRLLRSFRAAGTDVVLVTHHQRAAMVLGRIAARLARVPANVVAAHDMDVTRVGDRVLPRSVVETLFLSDALVLLAPSQGRYLHDEEGVGRFPWRRTREVVIPNGTELGTAPTPDDRLAARARLGLDPSDLVVGIVAIFREQKAHHVLLRAIAQLAPTHPRLRLVAVGHGPEEDRIRALVEELGITDRVLLTGLRDDVAEILPAFDVSCLSSVHEGAPLAVLESMAAGVPMVATDVGAVRDLLADRREGYIVPVGDPEVLAGRLAALLADPALRQEMGARARARAEREFSIERTVQGYQDLLVGLVAR</sequence>
<dbReference type="InterPro" id="IPR001296">
    <property type="entry name" value="Glyco_trans_1"/>
</dbReference>
<comment type="caution">
    <text evidence="5">The sequence shown here is derived from an EMBL/GenBank/DDBJ whole genome shotgun (WGS) entry which is preliminary data.</text>
</comment>
<keyword evidence="1" id="KW-0328">Glycosyltransferase</keyword>
<dbReference type="EMBL" id="VIWU01000001">
    <property type="protein sequence ID" value="TWF78970.1"/>
    <property type="molecule type" value="Genomic_DNA"/>
</dbReference>